<evidence type="ECO:0000256" key="2">
    <source>
        <dbReference type="HAMAP-Rule" id="MF_00460"/>
    </source>
</evidence>
<accession>A0ABV2CLH0</accession>
<evidence type="ECO:0000256" key="1">
    <source>
        <dbReference type="ARBA" id="ARBA00010645"/>
    </source>
</evidence>
<comment type="similarity">
    <text evidence="1 2">Belongs to the UPF0125 (RnfH) family.</text>
</comment>
<evidence type="ECO:0000313" key="4">
    <source>
        <dbReference type="Proteomes" id="UP001548590"/>
    </source>
</evidence>
<keyword evidence="4" id="KW-1185">Reference proteome</keyword>
<sequence>MQIAVAYAGLAKKYWLRLDVPEPCTVAEGIERSGILGLCPDIRLETQKVGVFGKAVKLDAGLRPGDRIEIYRPIICDPATVPRKNAGEDEDDE</sequence>
<dbReference type="InterPro" id="IPR016155">
    <property type="entry name" value="Mopterin_synth/thiamin_S_b"/>
</dbReference>
<dbReference type="RefSeq" id="WP_345927144.1">
    <property type="nucleotide sequence ID" value="NZ_JBDIVF010000003.1"/>
</dbReference>
<proteinExistence type="inferred from homology"/>
<dbReference type="Proteomes" id="UP001548590">
    <property type="component" value="Unassembled WGS sequence"/>
</dbReference>
<dbReference type="NCBIfam" id="NF002490">
    <property type="entry name" value="PRK01777.1"/>
    <property type="match status" value="1"/>
</dbReference>
<dbReference type="InterPro" id="IPR005346">
    <property type="entry name" value="RnfH"/>
</dbReference>
<gene>
    <name evidence="3" type="ORF">ABVT11_02835</name>
</gene>
<organism evidence="3 4">
    <name type="scientific">Uliginosibacterium paludis</name>
    <dbReference type="NCBI Taxonomy" id="1615952"/>
    <lineage>
        <taxon>Bacteria</taxon>
        <taxon>Pseudomonadati</taxon>
        <taxon>Pseudomonadota</taxon>
        <taxon>Betaproteobacteria</taxon>
        <taxon>Rhodocyclales</taxon>
        <taxon>Zoogloeaceae</taxon>
        <taxon>Uliginosibacterium</taxon>
    </lineage>
</organism>
<dbReference type="SUPFAM" id="SSF54285">
    <property type="entry name" value="MoaD/ThiS"/>
    <property type="match status" value="1"/>
</dbReference>
<dbReference type="PANTHER" id="PTHR37483">
    <property type="entry name" value="UPF0125 PROTEIN RATB"/>
    <property type="match status" value="1"/>
</dbReference>
<dbReference type="HAMAP" id="MF_00460">
    <property type="entry name" value="UPF0125_RnfH"/>
    <property type="match status" value="1"/>
</dbReference>
<dbReference type="Gene3D" id="3.10.20.280">
    <property type="entry name" value="RnfH-like"/>
    <property type="match status" value="1"/>
</dbReference>
<evidence type="ECO:0000313" key="3">
    <source>
        <dbReference type="EMBL" id="MET1488749.1"/>
    </source>
</evidence>
<protein>
    <recommendedName>
        <fullName evidence="2">UPF0125 protein ABVT11_02835</fullName>
    </recommendedName>
</protein>
<comment type="caution">
    <text evidence="3">The sequence shown here is derived from an EMBL/GenBank/DDBJ whole genome shotgun (WGS) entry which is preliminary data.</text>
</comment>
<reference evidence="3 4" key="1">
    <citation type="submission" date="2024-07" db="EMBL/GenBank/DDBJ databases">
        <title>Uliginosibacterium paludis KCTC:42655.</title>
        <authorList>
            <person name="Kim M.K."/>
        </authorList>
    </citation>
    <scope>NUCLEOTIDE SEQUENCE [LARGE SCALE GENOMIC DNA]</scope>
    <source>
        <strain evidence="3 4">KCTC 42655</strain>
    </source>
</reference>
<dbReference type="EMBL" id="JBEWLZ010000001">
    <property type="protein sequence ID" value="MET1488749.1"/>
    <property type="molecule type" value="Genomic_DNA"/>
</dbReference>
<name>A0ABV2CLH0_9RHOO</name>
<dbReference type="InterPro" id="IPR037021">
    <property type="entry name" value="RnfH_sf"/>
</dbReference>
<dbReference type="Pfam" id="PF03658">
    <property type="entry name" value="Ub-RnfH"/>
    <property type="match status" value="1"/>
</dbReference>
<dbReference type="PANTHER" id="PTHR37483:SF1">
    <property type="entry name" value="UPF0125 PROTEIN RATB"/>
    <property type="match status" value="1"/>
</dbReference>